<accession>A0A0N7JHN5</accession>
<gene>
    <name evidence="3" type="ORF">AQ619_11390</name>
</gene>
<keyword evidence="2" id="KW-0436">Ligase</keyword>
<evidence type="ECO:0000313" key="3">
    <source>
        <dbReference type="EMBL" id="ALL13890.1"/>
    </source>
</evidence>
<dbReference type="AlphaFoldDB" id="A0A0N7JHN5"/>
<dbReference type="PANTHER" id="PTHR24096:SF149">
    <property type="entry name" value="AMP-BINDING DOMAIN-CONTAINING PROTEIN-RELATED"/>
    <property type="match status" value="1"/>
</dbReference>
<keyword evidence="4" id="KW-1185">Reference proteome</keyword>
<reference evidence="3 4" key="1">
    <citation type="submission" date="2015-10" db="EMBL/GenBank/DDBJ databases">
        <title>Conservation of the essential genome among Caulobacter and Brevundimonas species.</title>
        <authorList>
            <person name="Scott D."/>
            <person name="Ely B."/>
        </authorList>
    </citation>
    <scope>NUCLEOTIDE SEQUENCE [LARGE SCALE GENOMIC DNA]</scope>
    <source>
        <strain evidence="3 4">CB4</strain>
    </source>
</reference>
<dbReference type="EMBL" id="CP013002">
    <property type="protein sequence ID" value="ALL13890.1"/>
    <property type="molecule type" value="Genomic_DNA"/>
</dbReference>
<name>A0A0N7JHN5_9CAUL</name>
<dbReference type="SUPFAM" id="SSF56801">
    <property type="entry name" value="Acetyl-CoA synthetase-like"/>
    <property type="match status" value="1"/>
</dbReference>
<proteinExistence type="inferred from homology"/>
<dbReference type="Gene3D" id="3.40.50.12780">
    <property type="entry name" value="N-terminal domain of ligase-like"/>
    <property type="match status" value="1"/>
</dbReference>
<evidence type="ECO:0000256" key="1">
    <source>
        <dbReference type="ARBA" id="ARBA00006432"/>
    </source>
</evidence>
<dbReference type="KEGG" id="chq:AQ619_11390"/>
<dbReference type="InterPro" id="IPR042099">
    <property type="entry name" value="ANL_N_sf"/>
</dbReference>
<dbReference type="STRING" id="69395.AQ619_11390"/>
<dbReference type="Proteomes" id="UP000056905">
    <property type="component" value="Chromosome"/>
</dbReference>
<organism evidence="3 4">
    <name type="scientific">Caulobacter henricii</name>
    <dbReference type="NCBI Taxonomy" id="69395"/>
    <lineage>
        <taxon>Bacteria</taxon>
        <taxon>Pseudomonadati</taxon>
        <taxon>Pseudomonadota</taxon>
        <taxon>Alphaproteobacteria</taxon>
        <taxon>Caulobacterales</taxon>
        <taxon>Caulobacteraceae</taxon>
        <taxon>Caulobacter</taxon>
    </lineage>
</organism>
<evidence type="ECO:0000313" key="4">
    <source>
        <dbReference type="Proteomes" id="UP000056905"/>
    </source>
</evidence>
<dbReference type="PANTHER" id="PTHR24096">
    <property type="entry name" value="LONG-CHAIN-FATTY-ACID--COA LIGASE"/>
    <property type="match status" value="1"/>
</dbReference>
<protein>
    <submittedName>
        <fullName evidence="3">Uncharacterized protein</fullName>
    </submittedName>
</protein>
<sequence>MSFGVWTGAGYKQPSAVWHVGGTVIFDQRSNQLFNYAAKESDQVALLPADILQLMKSPQAGDLKPSDTLISLSSGFVTKRMMEFIRARMSRNIILRYSATELIDVPLSRRDDGGDDFHWLDVAPGCVVEIVDAQGDVVPVDVEGTLRIRLKAYDPQGYLGDDRASAAVFRDGCFYPGDMAVRRPDGRVRIVGRVVDVINLHGHKWAVAPLEALIQDELSAEDVCLFIHNTAEGDEEMIVAVQSQVRPSEGAVERIKARFSGIDRLRVETMAEFPRSDSGTRKVQRSVLKAMLTAK</sequence>
<dbReference type="GO" id="GO:0016405">
    <property type="term" value="F:CoA-ligase activity"/>
    <property type="evidence" value="ECO:0007669"/>
    <property type="project" value="TreeGrafter"/>
</dbReference>
<evidence type="ECO:0000256" key="2">
    <source>
        <dbReference type="ARBA" id="ARBA00022598"/>
    </source>
</evidence>
<comment type="similarity">
    <text evidence="1">Belongs to the ATP-dependent AMP-binding enzyme family.</text>
</comment>